<evidence type="ECO:0000313" key="2">
    <source>
        <dbReference type="Proteomes" id="UP000004564"/>
    </source>
</evidence>
<dbReference type="Proteomes" id="UP000004564">
    <property type="component" value="Chromosome"/>
</dbReference>
<comment type="caution">
    <text evidence="1">The sequence shown here is derived from an EMBL/GenBank/DDBJ whole genome shotgun (WGS) entry which is preliminary data.</text>
</comment>
<sequence>MQMSLQDGSLLAQMRAVITRIERSKNMYRSLCPICRVNRLMTPHEVCDVCFNKIKRRWVHSRQFWENDLGESEAQRRGQREISVTQEQHKHNVDFRINSEIERWKIRTSPKLTAVSVAIDIIDGTGEAIMDCGAESELAWHLQRLNFVSDCIDRLNDDLFLPASREQLNNCKKMAFDFWRQKDPDGNLREISQYIRHVTDDKHRAKWDVKTLLGMMASDVDDLDFMWTQFIESAVACVEDEFSTATWMMLFDKHFSAEIQQWAISTEESWCAVFLTKLL</sequence>
<dbReference type="AlphaFoldDB" id="A0A6C8GD57"/>
<evidence type="ECO:0000313" key="1">
    <source>
        <dbReference type="EMBL" id="EHB43448.1"/>
    </source>
</evidence>
<reference evidence="1 2" key="1">
    <citation type="submission" date="2011-09" db="EMBL/GenBank/DDBJ databases">
        <authorList>
            <person name="McClelland M."/>
            <person name="Clifton S."/>
            <person name="Porwollik S."/>
            <person name="Cheng P."/>
            <person name="Wollam A."/>
            <person name="Wang C."/>
            <person name="Pepin K."/>
            <person name="Bhonagiri V."/>
            <person name="Fulton R."/>
            <person name="Fulton L.F."/>
            <person name="Delehaunty K."/>
            <person name="Fronick C."/>
            <person name="O'Laughlin M."/>
            <person name="Godfrey J."/>
            <person name="Waligorski J."/>
            <person name="Appelbaum E."/>
            <person name="Farmer C."/>
            <person name="Strong C."/>
            <person name="Tomlinson C."/>
            <person name="Hou S."/>
            <person name="Minx P."/>
            <person name="Warren W."/>
            <person name="Wilson R.K."/>
        </authorList>
    </citation>
    <scope>NUCLEOTIDE SEQUENCE [LARGE SCALE GENOMIC DNA]</scope>
    <source>
        <strain evidence="2">SARB 27</strain>
    </source>
</reference>
<proteinExistence type="predicted"/>
<protein>
    <submittedName>
        <fullName evidence="1">Uncharacterized protein</fullName>
    </submittedName>
</protein>
<name>A0A6C8GD57_SALIN</name>
<organism evidence="1 2">
    <name type="scientific">Salmonella enterica subsp. enterica serovar Infantis str. SARB27</name>
    <dbReference type="NCBI Taxonomy" id="596155"/>
    <lineage>
        <taxon>Bacteria</taxon>
        <taxon>Pseudomonadati</taxon>
        <taxon>Pseudomonadota</taxon>
        <taxon>Gammaproteobacteria</taxon>
        <taxon>Enterobacterales</taxon>
        <taxon>Enterobacteriaceae</taxon>
        <taxon>Salmonella</taxon>
    </lineage>
</organism>
<accession>A0A6C8GD57</accession>
<gene>
    <name evidence="1" type="ORF">SEENIN0B_03362</name>
</gene>
<dbReference type="EMBL" id="AFYI01000002">
    <property type="protein sequence ID" value="EHB43448.1"/>
    <property type="molecule type" value="Genomic_DNA"/>
</dbReference>